<dbReference type="Proteomes" id="UP000516422">
    <property type="component" value="Chromosome"/>
</dbReference>
<protein>
    <submittedName>
        <fullName evidence="1">Uncharacterized protein</fullName>
    </submittedName>
</protein>
<evidence type="ECO:0000313" key="2">
    <source>
        <dbReference type="Proteomes" id="UP000516422"/>
    </source>
</evidence>
<dbReference type="EMBL" id="CP051006">
    <property type="protein sequence ID" value="QNT94956.1"/>
    <property type="molecule type" value="Genomic_DNA"/>
</dbReference>
<dbReference type="RefSeq" id="WP_037653596.1">
    <property type="nucleotide sequence ID" value="NZ_CP051006.1"/>
</dbReference>
<dbReference type="GeneID" id="91464234"/>
<gene>
    <name evidence="1" type="ORF">HEP81_04684</name>
</gene>
<dbReference type="KEGG" id="sgf:HEP81_04684"/>
<dbReference type="AlphaFoldDB" id="A0A7H1Q3S6"/>
<accession>A0A7H1Q3S6</accession>
<reference evidence="1 2" key="1">
    <citation type="submission" date="2020-04" db="EMBL/GenBank/DDBJ databases">
        <title>Characterization and engineering of Streptomyces griseofuscus DSM40191 as a potential heterologous host for expression of BGCs.</title>
        <authorList>
            <person name="Gren T."/>
            <person name="Whitford C.M."/>
            <person name="Mohite O.S."/>
            <person name="Joergensen T.S."/>
            <person name="Nielsen J.B."/>
            <person name="Lee S.Y."/>
            <person name="Weber T."/>
        </authorList>
    </citation>
    <scope>NUCLEOTIDE SEQUENCE [LARGE SCALE GENOMIC DNA]</scope>
    <source>
        <strain evidence="1 2">DSM 40191</strain>
    </source>
</reference>
<name>A0A7H1Q3S6_9ACTN</name>
<sequence>MALSPLIVDDIAQMLLACVCAELTTMAERVDGQPGCPCVACVVPGKPAWDNCTGDCSGAQTVGQLTVNLDRIYPTSAFPTETKDVIGSRNCAPVRQAADYVITLLRCAPTYTEQGCPPSCEEQAAAARVLHVDAASVTNALLCCFPQTSDARRGQQFVMGQLRTLGPEGQCVGIEQRLTVALPFCGCAAGGES</sequence>
<organism evidence="1 2">
    <name type="scientific">Streptomyces griseofuscus</name>
    <dbReference type="NCBI Taxonomy" id="146922"/>
    <lineage>
        <taxon>Bacteria</taxon>
        <taxon>Bacillati</taxon>
        <taxon>Actinomycetota</taxon>
        <taxon>Actinomycetes</taxon>
        <taxon>Kitasatosporales</taxon>
        <taxon>Streptomycetaceae</taxon>
        <taxon>Streptomyces</taxon>
    </lineage>
</organism>
<evidence type="ECO:0000313" key="1">
    <source>
        <dbReference type="EMBL" id="QNT94956.1"/>
    </source>
</evidence>
<proteinExistence type="predicted"/>